<dbReference type="NCBIfam" id="NF045607">
    <property type="entry name" value="exo_Victor_syst"/>
    <property type="match status" value="1"/>
</dbReference>
<keyword evidence="1" id="KW-0812">Transmembrane</keyword>
<name>A0A841L365_9SPHN</name>
<gene>
    <name evidence="2" type="ORF">FHS79_000022</name>
</gene>
<reference evidence="2 3" key="1">
    <citation type="submission" date="2020-08" db="EMBL/GenBank/DDBJ databases">
        <title>Genomic Encyclopedia of Type Strains, Phase IV (KMG-IV): sequencing the most valuable type-strain genomes for metagenomic binning, comparative biology and taxonomic classification.</title>
        <authorList>
            <person name="Goeker M."/>
        </authorList>
    </citation>
    <scope>NUCLEOTIDE SEQUENCE [LARGE SCALE GENOMIC DNA]</scope>
    <source>
        <strain evidence="2 3">DSM 102189</strain>
    </source>
</reference>
<dbReference type="Proteomes" id="UP000538147">
    <property type="component" value="Unassembled WGS sequence"/>
</dbReference>
<evidence type="ECO:0000313" key="2">
    <source>
        <dbReference type="EMBL" id="MBB6225871.1"/>
    </source>
</evidence>
<evidence type="ECO:0000313" key="3">
    <source>
        <dbReference type="Proteomes" id="UP000538147"/>
    </source>
</evidence>
<dbReference type="EMBL" id="JACIIV010000001">
    <property type="protein sequence ID" value="MBB6225871.1"/>
    <property type="molecule type" value="Genomic_DNA"/>
</dbReference>
<proteinExistence type="predicted"/>
<organism evidence="2 3">
    <name type="scientific">Polymorphobacter multimanifer</name>
    <dbReference type="NCBI Taxonomy" id="1070431"/>
    <lineage>
        <taxon>Bacteria</taxon>
        <taxon>Pseudomonadati</taxon>
        <taxon>Pseudomonadota</taxon>
        <taxon>Alphaproteobacteria</taxon>
        <taxon>Sphingomonadales</taxon>
        <taxon>Sphingosinicellaceae</taxon>
        <taxon>Polymorphobacter</taxon>
    </lineage>
</organism>
<keyword evidence="1" id="KW-1133">Transmembrane helix</keyword>
<dbReference type="AlphaFoldDB" id="A0A841L365"/>
<comment type="caution">
    <text evidence="2">The sequence shown here is derived from an EMBL/GenBank/DDBJ whole genome shotgun (WGS) entry which is preliminary data.</text>
</comment>
<keyword evidence="3" id="KW-1185">Reference proteome</keyword>
<feature type="transmembrane region" description="Helical" evidence="1">
    <location>
        <begin position="7"/>
        <end position="25"/>
    </location>
</feature>
<keyword evidence="1" id="KW-0472">Membrane</keyword>
<dbReference type="RefSeq" id="WP_184193502.1">
    <property type="nucleotide sequence ID" value="NZ_BMOX01000159.1"/>
</dbReference>
<feature type="transmembrane region" description="Helical" evidence="1">
    <location>
        <begin position="31"/>
        <end position="48"/>
    </location>
</feature>
<protein>
    <submittedName>
        <fullName evidence="2">Uncharacterized protein</fullName>
    </submittedName>
</protein>
<evidence type="ECO:0000256" key="1">
    <source>
        <dbReference type="SAM" id="Phobius"/>
    </source>
</evidence>
<sequence>METAYDWLTILVFAGLIVLFLQRSQGEAKDHLWQYLVAAVGCAVTNYFGNEAIKADDTSYHALAIGLGIGTLAFIWYALRPFERND</sequence>
<feature type="transmembrane region" description="Helical" evidence="1">
    <location>
        <begin position="60"/>
        <end position="79"/>
    </location>
</feature>
<dbReference type="InterPro" id="IPR054655">
    <property type="entry name" value="XrtV-like"/>
</dbReference>
<accession>A0A841L365</accession>